<gene>
    <name evidence="2" type="ORF">C943_00922</name>
</gene>
<keyword evidence="1" id="KW-0812">Transmembrane</keyword>
<dbReference type="Proteomes" id="UP000010953">
    <property type="component" value="Unassembled WGS sequence"/>
</dbReference>
<dbReference type="OrthoDB" id="1356856at2"/>
<evidence type="ECO:0000313" key="2">
    <source>
        <dbReference type="EMBL" id="EMS32915.1"/>
    </source>
</evidence>
<dbReference type="STRING" id="1239962.C943_00922"/>
<name>M7X667_9BACT</name>
<reference evidence="2" key="1">
    <citation type="submission" date="2013-01" db="EMBL/GenBank/DDBJ databases">
        <title>Genome assembly of Mariniradius saccharolyticus AK6.</title>
        <authorList>
            <person name="Vaidya B."/>
            <person name="Khatri I."/>
            <person name="Tanuku N.R.S."/>
            <person name="Subramanian S."/>
            <person name="Pinnaka A."/>
        </authorList>
    </citation>
    <scope>NUCLEOTIDE SEQUENCE [LARGE SCALE GENOMIC DNA]</scope>
    <source>
        <strain evidence="2">AK6</strain>
    </source>
</reference>
<protein>
    <submittedName>
        <fullName evidence="2">Uncharacterized protein</fullName>
    </submittedName>
</protein>
<evidence type="ECO:0000313" key="3">
    <source>
        <dbReference type="Proteomes" id="UP000010953"/>
    </source>
</evidence>
<comment type="caution">
    <text evidence="2">The sequence shown here is derived from an EMBL/GenBank/DDBJ whole genome shotgun (WGS) entry which is preliminary data.</text>
</comment>
<dbReference type="RefSeq" id="WP_008628270.1">
    <property type="nucleotide sequence ID" value="NZ_AMZY02000011.1"/>
</dbReference>
<evidence type="ECO:0000256" key="1">
    <source>
        <dbReference type="SAM" id="Phobius"/>
    </source>
</evidence>
<keyword evidence="3" id="KW-1185">Reference proteome</keyword>
<dbReference type="AlphaFoldDB" id="M7X667"/>
<sequence length="123" mass="14664">MLKEYKFFIIFWVSFVLLFSAISYFTTKQENVCIIMRDFFLADVTNGVIVEKYIDSRNHAIRTIIIEASEKRYKVLFIPYDNWNDFDRLSVGDTLEKPLNSFKFLVKNGFTFELQYDCDYSSN</sequence>
<dbReference type="InParanoid" id="M7X667"/>
<keyword evidence="1" id="KW-0472">Membrane</keyword>
<dbReference type="EMBL" id="AMZY02000011">
    <property type="protein sequence ID" value="EMS32915.1"/>
    <property type="molecule type" value="Genomic_DNA"/>
</dbReference>
<feature type="transmembrane region" description="Helical" evidence="1">
    <location>
        <begin position="7"/>
        <end position="26"/>
    </location>
</feature>
<organism evidence="2 3">
    <name type="scientific">Mariniradius saccharolyticus AK6</name>
    <dbReference type="NCBI Taxonomy" id="1239962"/>
    <lineage>
        <taxon>Bacteria</taxon>
        <taxon>Pseudomonadati</taxon>
        <taxon>Bacteroidota</taxon>
        <taxon>Cytophagia</taxon>
        <taxon>Cytophagales</taxon>
        <taxon>Cyclobacteriaceae</taxon>
        <taxon>Mariniradius</taxon>
    </lineage>
</organism>
<keyword evidence="1" id="KW-1133">Transmembrane helix</keyword>
<accession>M7X667</accession>
<proteinExistence type="predicted"/>